<reference evidence="5" key="2">
    <citation type="submission" date="2010-04" db="EMBL/GenBank/DDBJ databases">
        <authorList>
            <person name="Buell R."/>
            <person name="Hamilton J."/>
            <person name="Hostetler J."/>
        </authorList>
    </citation>
    <scope>NUCLEOTIDE SEQUENCE [LARGE SCALE GENOMIC DNA]</scope>
    <source>
        <strain evidence="5">DAOM:BR144</strain>
    </source>
</reference>
<dbReference type="InParanoid" id="K3X8Q7"/>
<dbReference type="GO" id="GO:0007035">
    <property type="term" value="P:vacuolar acidification"/>
    <property type="evidence" value="ECO:0007669"/>
    <property type="project" value="TreeGrafter"/>
</dbReference>
<feature type="region of interest" description="Disordered" evidence="2">
    <location>
        <begin position="1300"/>
        <end position="1333"/>
    </location>
</feature>
<dbReference type="Gene3D" id="2.130.10.10">
    <property type="entry name" value="YVTN repeat-like/Quinoprotein amine dehydrogenase"/>
    <property type="match status" value="2"/>
</dbReference>
<dbReference type="InterPro" id="IPR015943">
    <property type="entry name" value="WD40/YVTN_repeat-like_dom_sf"/>
</dbReference>
<reference evidence="4" key="3">
    <citation type="submission" date="2015-02" db="UniProtKB">
        <authorList>
            <consortium name="EnsemblProtists"/>
        </authorList>
    </citation>
    <scope>IDENTIFICATION</scope>
    <source>
        <strain evidence="4">DAOM BR144</strain>
    </source>
</reference>
<dbReference type="EnsemblProtists" id="PYU1_T013606">
    <property type="protein sequence ID" value="PYU1_T013606"/>
    <property type="gene ID" value="PYU1_G013577"/>
</dbReference>
<protein>
    <recommendedName>
        <fullName evidence="3">RAVE complex protein Rav1 C-terminal domain-containing protein</fullName>
    </recommendedName>
</protein>
<feature type="repeat" description="WD" evidence="1">
    <location>
        <begin position="2497"/>
        <end position="2538"/>
    </location>
</feature>
<dbReference type="InterPro" id="IPR036322">
    <property type="entry name" value="WD40_repeat_dom_sf"/>
</dbReference>
<evidence type="ECO:0000256" key="2">
    <source>
        <dbReference type="SAM" id="MobiDB-lite"/>
    </source>
</evidence>
<dbReference type="EMBL" id="GL376597">
    <property type="status" value="NOT_ANNOTATED_CDS"/>
    <property type="molecule type" value="Genomic_DNA"/>
</dbReference>
<feature type="region of interest" description="Disordered" evidence="2">
    <location>
        <begin position="1141"/>
        <end position="1175"/>
    </location>
</feature>
<dbReference type="SUPFAM" id="SSF50978">
    <property type="entry name" value="WD40 repeat-like"/>
    <property type="match status" value="2"/>
</dbReference>
<dbReference type="PANTHER" id="PTHR13950">
    <property type="entry name" value="RABCONNECTIN-RELATED"/>
    <property type="match status" value="1"/>
</dbReference>
<dbReference type="Proteomes" id="UP000019132">
    <property type="component" value="Unassembled WGS sequence"/>
</dbReference>
<dbReference type="eggNOG" id="KOG1064">
    <property type="taxonomic scope" value="Eukaryota"/>
</dbReference>
<dbReference type="HOGENOM" id="CLU_227791_0_0_1"/>
<keyword evidence="5" id="KW-1185">Reference proteome</keyword>
<dbReference type="STRING" id="431595.K3X8Q7"/>
<dbReference type="Pfam" id="PF00400">
    <property type="entry name" value="WD40"/>
    <property type="match status" value="2"/>
</dbReference>
<feature type="region of interest" description="Disordered" evidence="2">
    <location>
        <begin position="2272"/>
        <end position="2301"/>
    </location>
</feature>
<keyword evidence="1" id="KW-0853">WD repeat</keyword>
<dbReference type="InterPro" id="IPR022033">
    <property type="entry name" value="Rav1p_C"/>
</dbReference>
<dbReference type="SMART" id="SM00320">
    <property type="entry name" value="WD40"/>
    <property type="match status" value="6"/>
</dbReference>
<dbReference type="InterPro" id="IPR001680">
    <property type="entry name" value="WD40_rpt"/>
</dbReference>
<dbReference type="VEuPathDB" id="FungiDB:PYU1_G013577"/>
<evidence type="ECO:0000259" key="3">
    <source>
        <dbReference type="Pfam" id="PF12234"/>
    </source>
</evidence>
<evidence type="ECO:0000313" key="5">
    <source>
        <dbReference type="Proteomes" id="UP000019132"/>
    </source>
</evidence>
<dbReference type="PROSITE" id="PS50294">
    <property type="entry name" value="WD_REPEATS_REGION"/>
    <property type="match status" value="1"/>
</dbReference>
<dbReference type="OMA" id="AMGHLFM"/>
<name>K3X8Q7_GLOUD</name>
<feature type="repeat" description="WD" evidence="1">
    <location>
        <begin position="2457"/>
        <end position="2495"/>
    </location>
</feature>
<proteinExistence type="predicted"/>
<feature type="compositionally biased region" description="Low complexity" evidence="2">
    <location>
        <begin position="1166"/>
        <end position="1175"/>
    </location>
</feature>
<dbReference type="GO" id="GO:0043291">
    <property type="term" value="C:RAVE complex"/>
    <property type="evidence" value="ECO:0007669"/>
    <property type="project" value="TreeGrafter"/>
</dbReference>
<dbReference type="Pfam" id="PF12234">
    <property type="entry name" value="Rav1p_C"/>
    <property type="match status" value="1"/>
</dbReference>
<evidence type="ECO:0000256" key="1">
    <source>
        <dbReference type="PROSITE-ProRule" id="PRU00221"/>
    </source>
</evidence>
<feature type="domain" description="RAVE complex protein Rav1 C-terminal" evidence="3">
    <location>
        <begin position="1338"/>
        <end position="1501"/>
    </location>
</feature>
<evidence type="ECO:0000313" key="4">
    <source>
        <dbReference type="EnsemblProtists" id="PYU1_T013606"/>
    </source>
</evidence>
<feature type="compositionally biased region" description="Polar residues" evidence="2">
    <location>
        <begin position="1304"/>
        <end position="1320"/>
    </location>
</feature>
<dbReference type="PANTHER" id="PTHR13950:SF9">
    <property type="entry name" value="RABCONNECTIN-3A"/>
    <property type="match status" value="1"/>
</dbReference>
<dbReference type="InterPro" id="IPR052208">
    <property type="entry name" value="DmX-like/RAVE_component"/>
</dbReference>
<dbReference type="PROSITE" id="PS50082">
    <property type="entry name" value="WD_REPEATS_2"/>
    <property type="match status" value="2"/>
</dbReference>
<organism evidence="4 5">
    <name type="scientific">Globisporangium ultimum (strain ATCC 200006 / CBS 805.95 / DAOM BR144)</name>
    <name type="common">Pythium ultimum</name>
    <dbReference type="NCBI Taxonomy" id="431595"/>
    <lineage>
        <taxon>Eukaryota</taxon>
        <taxon>Sar</taxon>
        <taxon>Stramenopiles</taxon>
        <taxon>Oomycota</taxon>
        <taxon>Peronosporomycetes</taxon>
        <taxon>Pythiales</taxon>
        <taxon>Pythiaceae</taxon>
        <taxon>Globisporangium</taxon>
    </lineage>
</organism>
<accession>K3X8Q7</accession>
<reference evidence="5" key="1">
    <citation type="journal article" date="2010" name="Genome Biol.">
        <title>Genome sequence of the necrotrophic plant pathogen Pythium ultimum reveals original pathogenicity mechanisms and effector repertoire.</title>
        <authorList>
            <person name="Levesque C.A."/>
            <person name="Brouwer H."/>
            <person name="Cano L."/>
            <person name="Hamilton J.P."/>
            <person name="Holt C."/>
            <person name="Huitema E."/>
            <person name="Raffaele S."/>
            <person name="Robideau G.P."/>
            <person name="Thines M."/>
            <person name="Win J."/>
            <person name="Zerillo M.M."/>
            <person name="Beakes G.W."/>
            <person name="Boore J.L."/>
            <person name="Busam D."/>
            <person name="Dumas B."/>
            <person name="Ferriera S."/>
            <person name="Fuerstenberg S.I."/>
            <person name="Gachon C.M."/>
            <person name="Gaulin E."/>
            <person name="Govers F."/>
            <person name="Grenville-Briggs L."/>
            <person name="Horner N."/>
            <person name="Hostetler J."/>
            <person name="Jiang R.H."/>
            <person name="Johnson J."/>
            <person name="Krajaejun T."/>
            <person name="Lin H."/>
            <person name="Meijer H.J."/>
            <person name="Moore B."/>
            <person name="Morris P."/>
            <person name="Phuntmart V."/>
            <person name="Puiu D."/>
            <person name="Shetty J."/>
            <person name="Stajich J.E."/>
            <person name="Tripathy S."/>
            <person name="Wawra S."/>
            <person name="van West P."/>
            <person name="Whitty B.R."/>
            <person name="Coutinho P.M."/>
            <person name="Henrissat B."/>
            <person name="Martin F."/>
            <person name="Thomas P.D."/>
            <person name="Tyler B.M."/>
            <person name="De Vries R.P."/>
            <person name="Kamoun S."/>
            <person name="Yandell M."/>
            <person name="Tisserat N."/>
            <person name="Buell C.R."/>
        </authorList>
    </citation>
    <scope>NUCLEOTIDE SEQUENCE</scope>
    <source>
        <strain evidence="5">DAOM:BR144</strain>
    </source>
</reference>
<sequence length="2606" mass="284417">MVFRVEEAVAAVAAPDADAAPGGSDLRVCAAAFEGARYFLYASDTLVVVLVENQDAAATMTMTTSAPQNARSDAKRTSLFDLWQIWNADDAVKCIRFNNATRKTARGAVAVCIEEGRGVLLMPCAAGVGNGIGAAASISTAVPSTKSDDGYGGMARNYVLSRYPSEVSSDYAKVHLNLQRPTWRESVRWKSDDRLLDRVEWVESGEDLFLIGAGEKITVWKIIDDAVQVYLQRSFALGCNADTGVSHFDATLNGRFIATAGVHDRILKVWNLNELAHDGKPICLFLAHQRALQTVKWVKEMHTYKMHSAHASTTIPTCEILISLDKAGNISIWRELIAAPVRSFTLWKIFSCQDYLFQPDADRFFVDAERDANTKLRTFGLVNNHWARPLLPNAGSSIADAMLEEANVLAALSMFHYGHSSLDDARRSELYTQRMDGFAKMNSKLLGDRSGAIADTHAGETFICGNATLNKTFSVYLLYGIHDNGDLCLFRTEFIAFSGVAPRVSVLLLYSGLRTHLVDANVFSISSSDYKDRENGSSTFVIEILIQSRSGGTHLKMARLKLHAESAYSGRGNRGSVSYSVQSCEVGDMCNCMFGARQERGEAMSLAISKARASNGLPHANAGGMPLKVAVSNIDRRLDIFHMSASLRSLRAVCRPHATAAMGSMTHSVCYEEQCVLYFFADASFRGSFTSTTEETTNLAVCFVDAVDEDENALELEGLIVVRVPESLKMDWGTPSTSIFGKVLQQKPSSKDFCVVLGLNKTGTEVVVWVFAFETVVVSALQEDGEGKDESFMAPGSSTLKMTLFRKTRVGVPHKTLVSVSSVPSLQSFEIVFGSMDSQGSLNLWTFADLDDLLELKSIQTTNAAELVKSSVEKPKDVMNFNVVEDSFKFKQFAFSACGRVAVLFEKEERGGDQQQASSSSTSSTTQPSNDDAHICVLPAFETCCEGIVTISQKKLGVLVSLEWTPPVTPERDCELLFLSTTTIGMLKRDASAPSNKWYIAWSSSRFTVRPQKISSLTSYPHALLALGTSIASINLHDLSGATSTGAYSGLPFRISSSISPPLPLPSSSSGSSQNAFPVHHPVTLMFLLLRGSFQSLEKVLEHVKASILEHEKACYLRMMDGAPLQDVPLLSLAKFIGNATGSPTENEEEEEERSAVYLNGKQKPSTGSRYSYNSSYSSTAAPARASDLFSMDYGASRNVDRAELLFAPRGSSMSAPTSLSLSEQATETSSSALESNVFPLFFSKHKNSMSFLAPQECEVFMAVINGMKKTILWERDASRKKDEAALRFQASLLWPLQQEIDDNPTSTPNQGGNADSSSPGEPVDEDEDAVRGEQRSVGICSEQVVWGAITDYQDELLQECFPTSMMTWKEMKQLRLPFWVKSVAKLQQFMEKAAQTEYAATRDPFHVALFYVLLGKTKLLASLFKVNNETRIYELLSNNFAEPRWKNAAIKNAYVLKAKRRYELSTAFFLLGGKVQEAMSVAEHADRSLVLSFLIARLSEKWDLGGQSDAYNSGSSGLNQFSFTGLSTNSLGSFANGAGDGDDACKDLCLEFLKTTVWSKARACGDIYMCFLVKYFSGETNSAIQSLLTVPSIEMRCMFGTCGPAYAYPYTLYWRAFGQSMLGACEIIRFLQSTITPLKAGIKTQIVELQTLALGRLLGMGLQVAALLQQRDFAKIFHRFCRDKPANAEVAAFLACRHHILITALGSQVDCLYATFLERIQQSMDAKAAAANGTFELEDRINEEVQCIVARAGDFTMEGKLETEQQYIEGILRSSIVQSLVHSGRLAGLDFLFAGWNRRLSEAHDPADGQMLPQFTSPLPHFIEIITEGITLVGLGDLMASSTDQLHTKRVDQTCSQLLSAASRLLLWLHYYYAKPSAQRSFMTSGEYVRVATAAIYSVICICCRYSRSPCCVYRSLGMIFPHKDALPKKALDELKEIALADVCVHCAASRNAAKAANAGPVPASSLVQDIPVLYQVIEMLQDDLNTFVADVKTNRLQLSSASSSPYFTYCQYWTLVLMMSASGMPAHISKIAVDGTIPASNSTIAAKKLVQVWTTYNAKLSKYATKRLLCDLAESYFRPFDAVAASSLLEEMKQQKAILALPPRGPRRLQRKMLGIHDGCSRMFTEKDELLLRINAQMECCSEKIKDEIRWGHLPELPSKKAALTRSQKILLSSAVGKAASGTPRAADLVDLFEKRMQTQAAPAVQLNSSCIYRSEVSIKSMCFNHATADTAEMILCSSKGICRTACVDYSGGSKFQFKGMYANPQASFFSDSNPLPPPARRRTAADNSGSSELNSVVGPPLSIGNRMLSGSPSSSSASLLSGTSSSLSDAKAPSFKPTAVESHPFLPLFVSGNQKGKVHLWSYDSLSAVCSFQMEEVFTPYPSSPSLSSRRDIKKIKFDNLGQQCHDKGAKALTFINSSSFLATVGSSSEKKSVCIWDLLLPNSKALVAAPVCHPAGAASVAFSSTHQLLISGGEGGSISVFDVRQRRVLHTVTNAHETAITTLELHPSGHCVLSGSASGDIKIWSLPLFREVTSLSKVHAKPSFLGDAASNILGDAASNMAINVTSSSWGVTDAVATDDYFFTSGTDGSVQRLKVPSLSKLF</sequence>